<dbReference type="EMBL" id="KE346372">
    <property type="protein sequence ID" value="KJE96865.1"/>
    <property type="molecule type" value="Genomic_DNA"/>
</dbReference>
<dbReference type="PANTHER" id="PTHR13483">
    <property type="entry name" value="BOX C_D SNORNA PROTEIN 1-RELATED"/>
    <property type="match status" value="1"/>
</dbReference>
<dbReference type="AlphaFoldDB" id="A0A0D2WVI3"/>
<sequence length="406" mass="44111">MTDDTMAEDVRLLEDAQRTAMAAKRETIQPRPNPNALPSTVNALRRAALERQIRVIFLPAGLQRRRDNTSFVNARKKQIQWRVEWLISIGNIVPLRYFEDQYVSAGFDACLASKRISDLGDHVVSPPVSPCLPPISSVSENLPLASIASRLLAGRTIKDEILRERIATAMAVLPAAAQPSSTEVPAESLVGFSILFKPDGQPANAARYYRFPDLSLSLRLALAGLTILEHPTLYLVADQALDRFNLLSSREELVQMCNSANSPINQLAMVDARQHTRSGKREGDRSSRDKRTLNSAPSHPLIQELPDPSSEGLAVVDAGLLPTPLLDATPHPEATMVPNSPGGDYDEEDDGDAFDQSDRSVAPISHADIAMETRGAVSHPPSSTATGGNHALKMLDYASSGDDDDD</sequence>
<dbReference type="InParanoid" id="A0A0D2WVI3"/>
<feature type="region of interest" description="Disordered" evidence="1">
    <location>
        <begin position="324"/>
        <end position="406"/>
    </location>
</feature>
<feature type="compositionally biased region" description="Basic and acidic residues" evidence="1">
    <location>
        <begin position="279"/>
        <end position="292"/>
    </location>
</feature>
<protein>
    <recommendedName>
        <fullName evidence="2">BCD1 alpha/beta domain-containing protein</fullName>
    </recommendedName>
</protein>
<feature type="domain" description="BCD1 alpha/beta" evidence="2">
    <location>
        <begin position="42"/>
        <end position="243"/>
    </location>
</feature>
<dbReference type="GO" id="GO:0000492">
    <property type="term" value="P:box C/D snoRNP assembly"/>
    <property type="evidence" value="ECO:0007669"/>
    <property type="project" value="TreeGrafter"/>
</dbReference>
<proteinExistence type="predicted"/>
<accession>A0A0D2WVI3</accession>
<gene>
    <name evidence="3" type="ORF">CAOG_007125</name>
</gene>
<feature type="region of interest" description="Disordered" evidence="1">
    <location>
        <begin position="271"/>
        <end position="309"/>
    </location>
</feature>
<feature type="non-terminal residue" evidence="3">
    <location>
        <position position="406"/>
    </location>
</feature>
<keyword evidence="4" id="KW-1185">Reference proteome</keyword>
<feature type="compositionally biased region" description="Acidic residues" evidence="1">
    <location>
        <begin position="344"/>
        <end position="355"/>
    </location>
</feature>
<evidence type="ECO:0000313" key="3">
    <source>
        <dbReference type="EMBL" id="KJE96865.1"/>
    </source>
</evidence>
<evidence type="ECO:0000313" key="4">
    <source>
        <dbReference type="Proteomes" id="UP000008743"/>
    </source>
</evidence>
<dbReference type="GO" id="GO:0048254">
    <property type="term" value="P:snoRNA localization"/>
    <property type="evidence" value="ECO:0007669"/>
    <property type="project" value="TreeGrafter"/>
</dbReference>
<name>A0A0D2WVI3_CAPO3</name>
<evidence type="ECO:0000256" key="1">
    <source>
        <dbReference type="SAM" id="MobiDB-lite"/>
    </source>
</evidence>
<reference evidence="4" key="1">
    <citation type="submission" date="2011-02" db="EMBL/GenBank/DDBJ databases">
        <title>The Genome Sequence of Capsaspora owczarzaki ATCC 30864.</title>
        <authorList>
            <person name="Russ C."/>
            <person name="Cuomo C."/>
            <person name="Burger G."/>
            <person name="Gray M.W."/>
            <person name="Holland P.W.H."/>
            <person name="King N."/>
            <person name="Lang F.B.F."/>
            <person name="Roger A.J."/>
            <person name="Ruiz-Trillo I."/>
            <person name="Young S.K."/>
            <person name="Zeng Q."/>
            <person name="Gargeya S."/>
            <person name="Alvarado L."/>
            <person name="Berlin A."/>
            <person name="Chapman S.B."/>
            <person name="Chen Z."/>
            <person name="Freedman E."/>
            <person name="Gellesch M."/>
            <person name="Goldberg J."/>
            <person name="Griggs A."/>
            <person name="Gujja S."/>
            <person name="Heilman E."/>
            <person name="Heiman D."/>
            <person name="Howarth C."/>
            <person name="Mehta T."/>
            <person name="Neiman D."/>
            <person name="Pearson M."/>
            <person name="Roberts A."/>
            <person name="Saif S."/>
            <person name="Shea T."/>
            <person name="Shenoy N."/>
            <person name="Sisk P."/>
            <person name="Stolte C."/>
            <person name="Sykes S."/>
            <person name="White J."/>
            <person name="Yandava C."/>
            <person name="Haas B."/>
            <person name="Nusbaum C."/>
            <person name="Birren B."/>
        </authorList>
    </citation>
    <scope>NUCLEOTIDE SEQUENCE</scope>
    <source>
        <strain evidence="4">ATCC 30864</strain>
    </source>
</reference>
<organism evidence="3 4">
    <name type="scientific">Capsaspora owczarzaki (strain ATCC 30864)</name>
    <dbReference type="NCBI Taxonomy" id="595528"/>
    <lineage>
        <taxon>Eukaryota</taxon>
        <taxon>Filasterea</taxon>
        <taxon>Capsaspora</taxon>
    </lineage>
</organism>
<dbReference type="InterPro" id="IPR057721">
    <property type="entry name" value="BCD1_alpha/beta"/>
</dbReference>
<dbReference type="GO" id="GO:0005634">
    <property type="term" value="C:nucleus"/>
    <property type="evidence" value="ECO:0007669"/>
    <property type="project" value="TreeGrafter"/>
</dbReference>
<evidence type="ECO:0000259" key="2">
    <source>
        <dbReference type="Pfam" id="PF25790"/>
    </source>
</evidence>
<dbReference type="Proteomes" id="UP000008743">
    <property type="component" value="Unassembled WGS sequence"/>
</dbReference>
<dbReference type="STRING" id="595528.A0A0D2WVI3"/>
<dbReference type="GO" id="GO:0000463">
    <property type="term" value="P:maturation of LSU-rRNA from tricistronic rRNA transcript (SSU-rRNA, 5.8S rRNA, LSU-rRNA)"/>
    <property type="evidence" value="ECO:0007669"/>
    <property type="project" value="TreeGrafter"/>
</dbReference>
<dbReference type="GO" id="GO:0070761">
    <property type="term" value="C:pre-snoRNP complex"/>
    <property type="evidence" value="ECO:0007669"/>
    <property type="project" value="TreeGrafter"/>
</dbReference>
<dbReference type="Pfam" id="PF25790">
    <property type="entry name" value="BCD1"/>
    <property type="match status" value="1"/>
</dbReference>
<dbReference type="OrthoDB" id="272357at2759"/>
<dbReference type="InterPro" id="IPR051639">
    <property type="entry name" value="BCD1"/>
</dbReference>
<dbReference type="PANTHER" id="PTHR13483:SF11">
    <property type="entry name" value="ZINC FINGER HIT DOMAIN-CONTAINING PROTEIN 3"/>
    <property type="match status" value="1"/>
</dbReference>